<comment type="subcellular location">
    <subcellularLocation>
        <location evidence="1">Cell membrane</location>
        <topology evidence="1">Multi-pass membrane protein</topology>
    </subcellularLocation>
</comment>
<feature type="transmembrane region" description="Helical" evidence="6">
    <location>
        <begin position="136"/>
        <end position="159"/>
    </location>
</feature>
<feature type="transmembrane region" description="Helical" evidence="6">
    <location>
        <begin position="171"/>
        <end position="190"/>
    </location>
</feature>
<reference evidence="8 9" key="1">
    <citation type="submission" date="2016-10" db="EMBL/GenBank/DDBJ databases">
        <authorList>
            <person name="de Groot N.N."/>
        </authorList>
    </citation>
    <scope>NUCLEOTIDE SEQUENCE [LARGE SCALE GENOMIC DNA]</scope>
    <source>
        <strain evidence="8 9">EP1-55-1</strain>
    </source>
</reference>
<dbReference type="GO" id="GO:0005886">
    <property type="term" value="C:plasma membrane"/>
    <property type="evidence" value="ECO:0007669"/>
    <property type="project" value="UniProtKB-SubCell"/>
</dbReference>
<keyword evidence="4 6" id="KW-1133">Transmembrane helix</keyword>
<evidence type="ECO:0000256" key="2">
    <source>
        <dbReference type="ARBA" id="ARBA00022475"/>
    </source>
</evidence>
<dbReference type="STRING" id="223786.SAMN05216234_10441"/>
<dbReference type="EMBL" id="FOXB01000004">
    <property type="protein sequence ID" value="SFP01433.1"/>
    <property type="molecule type" value="Genomic_DNA"/>
</dbReference>
<proteinExistence type="predicted"/>
<dbReference type="PANTHER" id="PTHR42709:SF6">
    <property type="entry name" value="UNDECAPRENYL PHOSPHATE TRANSPORTER A"/>
    <property type="match status" value="1"/>
</dbReference>
<keyword evidence="2" id="KW-1003">Cell membrane</keyword>
<evidence type="ECO:0000313" key="9">
    <source>
        <dbReference type="Proteomes" id="UP000199227"/>
    </source>
</evidence>
<dbReference type="RefSeq" id="WP_092910751.1">
    <property type="nucleotide sequence ID" value="NZ_CP136592.1"/>
</dbReference>
<evidence type="ECO:0000256" key="3">
    <source>
        <dbReference type="ARBA" id="ARBA00022692"/>
    </source>
</evidence>
<sequence>MAEIVNWIVETVGTLGYLGIFIMMFLESSFFPFPSEVAMIPAGYLASKGEMNLITAFVAGAGGSLAGAIFNYILGHKLGRPFLIKYGKYFFIKEETIKKTELFFQKYGSASTLFGRLIPGIRQYISLPAGIAKMPLLSFSIYTFIGAGIWCIVLLSLGYIFGEHEDKIQEAMHYILLGISILIIVVFYYFRKKSRVNK</sequence>
<evidence type="ECO:0000259" key="7">
    <source>
        <dbReference type="Pfam" id="PF09335"/>
    </source>
</evidence>
<evidence type="ECO:0000256" key="4">
    <source>
        <dbReference type="ARBA" id="ARBA00022989"/>
    </source>
</evidence>
<evidence type="ECO:0000313" key="8">
    <source>
        <dbReference type="EMBL" id="SFP01433.1"/>
    </source>
</evidence>
<gene>
    <name evidence="8" type="ORF">SAMN05216234_10441</name>
</gene>
<dbReference type="Proteomes" id="UP000199227">
    <property type="component" value="Unassembled WGS sequence"/>
</dbReference>
<dbReference type="AlphaFoldDB" id="A0A1I5LW76"/>
<dbReference type="PANTHER" id="PTHR42709">
    <property type="entry name" value="ALKALINE PHOSPHATASE LIKE PROTEIN"/>
    <property type="match status" value="1"/>
</dbReference>
<evidence type="ECO:0000256" key="5">
    <source>
        <dbReference type="ARBA" id="ARBA00023136"/>
    </source>
</evidence>
<evidence type="ECO:0000256" key="6">
    <source>
        <dbReference type="SAM" id="Phobius"/>
    </source>
</evidence>
<protein>
    <submittedName>
        <fullName evidence="8">Membrane protein DedA, SNARE-associated domain</fullName>
    </submittedName>
</protein>
<evidence type="ECO:0000256" key="1">
    <source>
        <dbReference type="ARBA" id="ARBA00004651"/>
    </source>
</evidence>
<feature type="domain" description="VTT" evidence="7">
    <location>
        <begin position="33"/>
        <end position="159"/>
    </location>
</feature>
<dbReference type="InterPro" id="IPR032816">
    <property type="entry name" value="VTT_dom"/>
</dbReference>
<dbReference type="Pfam" id="PF09335">
    <property type="entry name" value="VTT_dom"/>
    <property type="match status" value="1"/>
</dbReference>
<dbReference type="InterPro" id="IPR051311">
    <property type="entry name" value="DedA_domain"/>
</dbReference>
<keyword evidence="5 6" id="KW-0472">Membrane</keyword>
<dbReference type="OrthoDB" id="9813426at2"/>
<organism evidence="8 9">
    <name type="scientific">Hydrogenimonas thermophila</name>
    <dbReference type="NCBI Taxonomy" id="223786"/>
    <lineage>
        <taxon>Bacteria</taxon>
        <taxon>Pseudomonadati</taxon>
        <taxon>Campylobacterota</taxon>
        <taxon>Epsilonproteobacteria</taxon>
        <taxon>Campylobacterales</taxon>
        <taxon>Hydrogenimonadaceae</taxon>
        <taxon>Hydrogenimonas</taxon>
    </lineage>
</organism>
<keyword evidence="9" id="KW-1185">Reference proteome</keyword>
<keyword evidence="3 6" id="KW-0812">Transmembrane</keyword>
<feature type="transmembrane region" description="Helical" evidence="6">
    <location>
        <begin position="12"/>
        <end position="33"/>
    </location>
</feature>
<accession>A0A1I5LW76</accession>
<name>A0A1I5LW76_9BACT</name>
<feature type="transmembrane region" description="Helical" evidence="6">
    <location>
        <begin position="53"/>
        <end position="74"/>
    </location>
</feature>